<reference evidence="1" key="1">
    <citation type="submission" date="2022-11" db="EMBL/GenBank/DDBJ databases">
        <title>Genome Sequence of Boeremia exigua.</title>
        <authorList>
            <person name="Buettner E."/>
        </authorList>
    </citation>
    <scope>NUCLEOTIDE SEQUENCE</scope>
    <source>
        <strain evidence="1">CU02</strain>
    </source>
</reference>
<name>A0ACC2HQM5_9PLEO</name>
<evidence type="ECO:0000313" key="2">
    <source>
        <dbReference type="Proteomes" id="UP001153331"/>
    </source>
</evidence>
<comment type="caution">
    <text evidence="1">The sequence shown here is derived from an EMBL/GenBank/DDBJ whole genome shotgun (WGS) entry which is preliminary data.</text>
</comment>
<dbReference type="Proteomes" id="UP001153331">
    <property type="component" value="Unassembled WGS sequence"/>
</dbReference>
<evidence type="ECO:0000313" key="1">
    <source>
        <dbReference type="EMBL" id="KAJ8105236.1"/>
    </source>
</evidence>
<accession>A0ACC2HQM5</accession>
<keyword evidence="2" id="KW-1185">Reference proteome</keyword>
<proteinExistence type="predicted"/>
<sequence length="108" mass="11992">MGHGKKKIHAGLELYIDNIKLPEFFFSPKCDWLKNHGDGKSTTNGNFLAWTMASTTDPTEYRVRVTLGFGKKQVVLGPIHLEAQPGNTRPSDEDIVNALREAIGLDPK</sequence>
<protein>
    <submittedName>
        <fullName evidence="1">Uncharacterized protein</fullName>
    </submittedName>
</protein>
<gene>
    <name evidence="1" type="ORF">OPT61_g10301</name>
</gene>
<organism evidence="1 2">
    <name type="scientific">Boeremia exigua</name>
    <dbReference type="NCBI Taxonomy" id="749465"/>
    <lineage>
        <taxon>Eukaryota</taxon>
        <taxon>Fungi</taxon>
        <taxon>Dikarya</taxon>
        <taxon>Ascomycota</taxon>
        <taxon>Pezizomycotina</taxon>
        <taxon>Dothideomycetes</taxon>
        <taxon>Pleosporomycetidae</taxon>
        <taxon>Pleosporales</taxon>
        <taxon>Pleosporineae</taxon>
        <taxon>Didymellaceae</taxon>
        <taxon>Boeremia</taxon>
    </lineage>
</organism>
<dbReference type="EMBL" id="JAPHNI010001587">
    <property type="protein sequence ID" value="KAJ8105236.1"/>
    <property type="molecule type" value="Genomic_DNA"/>
</dbReference>